<dbReference type="InterPro" id="IPR027417">
    <property type="entry name" value="P-loop_NTPase"/>
</dbReference>
<feature type="transmembrane region" description="Helical" evidence="8">
    <location>
        <begin position="63"/>
        <end position="84"/>
    </location>
</feature>
<comment type="subcellular location">
    <subcellularLocation>
        <location evidence="1">Cell membrane</location>
        <topology evidence="1">Multi-pass membrane protein</topology>
    </subcellularLocation>
</comment>
<dbReference type="GO" id="GO:0005524">
    <property type="term" value="F:ATP binding"/>
    <property type="evidence" value="ECO:0007669"/>
    <property type="project" value="UniProtKB-KW"/>
</dbReference>
<dbReference type="SMART" id="SM00382">
    <property type="entry name" value="AAA"/>
    <property type="match status" value="1"/>
</dbReference>
<dbReference type="InterPro" id="IPR003593">
    <property type="entry name" value="AAA+_ATPase"/>
</dbReference>
<dbReference type="PROSITE" id="PS50893">
    <property type="entry name" value="ABC_TRANSPORTER_2"/>
    <property type="match status" value="1"/>
</dbReference>
<feature type="domain" description="ABC transporter" evidence="9">
    <location>
        <begin position="346"/>
        <end position="569"/>
    </location>
</feature>
<dbReference type="RefSeq" id="WP_230552811.1">
    <property type="nucleotide sequence ID" value="NZ_JAJISD010000010.1"/>
</dbReference>
<keyword evidence="5 11" id="KW-0067">ATP-binding</keyword>
<dbReference type="Proteomes" id="UP001198862">
    <property type="component" value="Unassembled WGS sequence"/>
</dbReference>
<evidence type="ECO:0000256" key="5">
    <source>
        <dbReference type="ARBA" id="ARBA00022840"/>
    </source>
</evidence>
<evidence type="ECO:0000256" key="6">
    <source>
        <dbReference type="ARBA" id="ARBA00022989"/>
    </source>
</evidence>
<keyword evidence="12" id="KW-1185">Reference proteome</keyword>
<evidence type="ECO:0000313" key="12">
    <source>
        <dbReference type="Proteomes" id="UP001198862"/>
    </source>
</evidence>
<evidence type="ECO:0000256" key="7">
    <source>
        <dbReference type="ARBA" id="ARBA00023136"/>
    </source>
</evidence>
<name>A0ABS8KZL8_9HYPH</name>
<evidence type="ECO:0000256" key="8">
    <source>
        <dbReference type="SAM" id="Phobius"/>
    </source>
</evidence>
<dbReference type="Pfam" id="PF00005">
    <property type="entry name" value="ABC_tran"/>
    <property type="match status" value="1"/>
</dbReference>
<feature type="transmembrane region" description="Helical" evidence="8">
    <location>
        <begin position="21"/>
        <end position="43"/>
    </location>
</feature>
<evidence type="ECO:0000256" key="1">
    <source>
        <dbReference type="ARBA" id="ARBA00004651"/>
    </source>
</evidence>
<dbReference type="EMBL" id="JAJISD010000010">
    <property type="protein sequence ID" value="MCC8431488.1"/>
    <property type="molecule type" value="Genomic_DNA"/>
</dbReference>
<keyword evidence="4" id="KW-0547">Nucleotide-binding</keyword>
<evidence type="ECO:0000313" key="11">
    <source>
        <dbReference type="EMBL" id="MCC8431488.1"/>
    </source>
</evidence>
<dbReference type="SUPFAM" id="SSF52540">
    <property type="entry name" value="P-loop containing nucleoside triphosphate hydrolases"/>
    <property type="match status" value="1"/>
</dbReference>
<evidence type="ECO:0000259" key="9">
    <source>
        <dbReference type="PROSITE" id="PS50893"/>
    </source>
</evidence>
<dbReference type="Pfam" id="PF00664">
    <property type="entry name" value="ABC_membrane"/>
    <property type="match status" value="1"/>
</dbReference>
<dbReference type="InterPro" id="IPR036640">
    <property type="entry name" value="ABC1_TM_sf"/>
</dbReference>
<feature type="domain" description="ABC transmembrane type-1" evidence="10">
    <location>
        <begin position="22"/>
        <end position="310"/>
    </location>
</feature>
<dbReference type="Gene3D" id="3.40.50.300">
    <property type="entry name" value="P-loop containing nucleotide triphosphate hydrolases"/>
    <property type="match status" value="1"/>
</dbReference>
<sequence>MLADLKAAWRLRSGQAGVRRLALLTLLVMLAGATDGIGLALLVPLLNSLGATEAGPAAGLYALLPRSLPALLLLFLAVVLLRALVSRARQIATAELSFDFAVALRVRAYAAIAHASWSHLRRQRAADFHALFSTEIDRVEYATHLLLDTPARLSILAAHFVVAFAIAPGFTALALAFGAALAWLMRHRLTESRRLGELSSQANLRVSREITEFLQALKLTKAYGAETQHVAAFEAAARGAEGADLAAARLQANTRLLLDCVVAVALAGFLWLAAVWAKLPLADLLVLILVFQRLLPMLQSVQELSQQFVHASPAYRSVAAAIEACEAAADPAAAPDAPPIAFEREISLEDVRFGYGGDHPEVLRGIDLSLPAGSLTVLSGASGAGKSTILDLLAGLLAPQSGRILIDGRELTPEIAPAWRRSVGTMAQEAFLFHASIRENLAWSSPGASDEAMLEALRLAGLSGLIAALPQGLDTVVGDRGASLSGGERQRLALARLLLRAPRLILLDEPASALDADNEERILETIAGLRGRCTILLVTHRPHAIAAPDRHVALAGGRLVDGELLDGRLG</sequence>
<feature type="transmembrane region" description="Helical" evidence="8">
    <location>
        <begin position="155"/>
        <end position="184"/>
    </location>
</feature>
<protein>
    <submittedName>
        <fullName evidence="11">ABC transporter ATP-binding protein/permease</fullName>
    </submittedName>
</protein>
<dbReference type="InterPro" id="IPR003439">
    <property type="entry name" value="ABC_transporter-like_ATP-bd"/>
</dbReference>
<dbReference type="Gene3D" id="1.20.1560.10">
    <property type="entry name" value="ABC transporter type 1, transmembrane domain"/>
    <property type="match status" value="1"/>
</dbReference>
<dbReference type="InterPro" id="IPR017871">
    <property type="entry name" value="ABC_transporter-like_CS"/>
</dbReference>
<dbReference type="InterPro" id="IPR039421">
    <property type="entry name" value="Type_1_exporter"/>
</dbReference>
<evidence type="ECO:0000259" key="10">
    <source>
        <dbReference type="PROSITE" id="PS50929"/>
    </source>
</evidence>
<keyword evidence="7 8" id="KW-0472">Membrane</keyword>
<gene>
    <name evidence="11" type="ORF">LJ725_21145</name>
</gene>
<keyword evidence="3 8" id="KW-0812">Transmembrane</keyword>
<keyword evidence="6 8" id="KW-1133">Transmembrane helix</keyword>
<comment type="caution">
    <text evidence="11">The sequence shown here is derived from an EMBL/GenBank/DDBJ whole genome shotgun (WGS) entry which is preliminary data.</text>
</comment>
<dbReference type="PANTHER" id="PTHR24221">
    <property type="entry name" value="ATP-BINDING CASSETTE SUB-FAMILY B"/>
    <property type="match status" value="1"/>
</dbReference>
<reference evidence="11 12" key="1">
    <citation type="submission" date="2021-11" db="EMBL/GenBank/DDBJ databases">
        <authorList>
            <person name="Lee D.-H."/>
            <person name="Kim S.-B."/>
        </authorList>
    </citation>
    <scope>NUCLEOTIDE SEQUENCE [LARGE SCALE GENOMIC DNA]</scope>
    <source>
        <strain evidence="11 12">KCTC 52223</strain>
    </source>
</reference>
<evidence type="ECO:0000256" key="3">
    <source>
        <dbReference type="ARBA" id="ARBA00022692"/>
    </source>
</evidence>
<accession>A0ABS8KZL8</accession>
<evidence type="ECO:0000256" key="2">
    <source>
        <dbReference type="ARBA" id="ARBA00005417"/>
    </source>
</evidence>
<proteinExistence type="inferred from homology"/>
<dbReference type="PANTHER" id="PTHR24221:SF654">
    <property type="entry name" value="ATP-BINDING CASSETTE SUB-FAMILY B MEMBER 6"/>
    <property type="match status" value="1"/>
</dbReference>
<dbReference type="InterPro" id="IPR011527">
    <property type="entry name" value="ABC1_TM_dom"/>
</dbReference>
<dbReference type="SUPFAM" id="SSF90123">
    <property type="entry name" value="ABC transporter transmembrane region"/>
    <property type="match status" value="1"/>
</dbReference>
<dbReference type="PROSITE" id="PS50929">
    <property type="entry name" value="ABC_TM1F"/>
    <property type="match status" value="1"/>
</dbReference>
<organism evidence="11 12">
    <name type="scientific">Reyranella aquatilis</name>
    <dbReference type="NCBI Taxonomy" id="2035356"/>
    <lineage>
        <taxon>Bacteria</taxon>
        <taxon>Pseudomonadati</taxon>
        <taxon>Pseudomonadota</taxon>
        <taxon>Alphaproteobacteria</taxon>
        <taxon>Hyphomicrobiales</taxon>
        <taxon>Reyranellaceae</taxon>
        <taxon>Reyranella</taxon>
    </lineage>
</organism>
<dbReference type="PROSITE" id="PS00211">
    <property type="entry name" value="ABC_TRANSPORTER_1"/>
    <property type="match status" value="1"/>
</dbReference>
<evidence type="ECO:0000256" key="4">
    <source>
        <dbReference type="ARBA" id="ARBA00022741"/>
    </source>
</evidence>
<comment type="similarity">
    <text evidence="2">Belongs to the ABC transporter superfamily.</text>
</comment>